<dbReference type="CTD" id="32852"/>
<proteinExistence type="predicted"/>
<name>A0A6P8Z416_THRPL</name>
<dbReference type="KEGG" id="tpal:117645347"/>
<gene>
    <name evidence="3 4 5" type="primary">LOC117645347</name>
</gene>
<evidence type="ECO:0000313" key="5">
    <source>
        <dbReference type="RefSeq" id="XP_034241349.1"/>
    </source>
</evidence>
<dbReference type="InterPro" id="IPR024964">
    <property type="entry name" value="CTLH/CRA"/>
</dbReference>
<evidence type="ECO:0000313" key="3">
    <source>
        <dbReference type="RefSeq" id="XP_034241347.1"/>
    </source>
</evidence>
<evidence type="ECO:0000313" key="4">
    <source>
        <dbReference type="RefSeq" id="XP_034241348.1"/>
    </source>
</evidence>
<dbReference type="SMART" id="SM00757">
    <property type="entry name" value="CRA"/>
    <property type="match status" value="1"/>
</dbReference>
<accession>A0A6P8Z416</accession>
<dbReference type="PROSITE" id="PS50896">
    <property type="entry name" value="LISH"/>
    <property type="match status" value="1"/>
</dbReference>
<evidence type="ECO:0000313" key="2">
    <source>
        <dbReference type="Proteomes" id="UP000515158"/>
    </source>
</evidence>
<dbReference type="InterPro" id="IPR050618">
    <property type="entry name" value="Ubq-SigPath_Reg"/>
</dbReference>
<dbReference type="InterPro" id="IPR006595">
    <property type="entry name" value="CTLH_C"/>
</dbReference>
<dbReference type="InterPro" id="IPR006594">
    <property type="entry name" value="LisH"/>
</dbReference>
<dbReference type="AlphaFoldDB" id="A0A6P8Z416"/>
<dbReference type="PROSITE" id="PS50897">
    <property type="entry name" value="CTLH"/>
    <property type="match status" value="1"/>
</dbReference>
<dbReference type="SMART" id="SM00667">
    <property type="entry name" value="LisH"/>
    <property type="match status" value="1"/>
</dbReference>
<keyword evidence="2" id="KW-1185">Reference proteome</keyword>
<dbReference type="GeneID" id="117645347"/>
<organism evidence="3">
    <name type="scientific">Thrips palmi</name>
    <name type="common">Melon thrips</name>
    <dbReference type="NCBI Taxonomy" id="161013"/>
    <lineage>
        <taxon>Eukaryota</taxon>
        <taxon>Metazoa</taxon>
        <taxon>Ecdysozoa</taxon>
        <taxon>Arthropoda</taxon>
        <taxon>Hexapoda</taxon>
        <taxon>Insecta</taxon>
        <taxon>Pterygota</taxon>
        <taxon>Neoptera</taxon>
        <taxon>Paraneoptera</taxon>
        <taxon>Thysanoptera</taxon>
        <taxon>Terebrantia</taxon>
        <taxon>Thripoidea</taxon>
        <taxon>Thripidae</taxon>
        <taxon>Thrips</taxon>
    </lineage>
</organism>
<dbReference type="InterPro" id="IPR013144">
    <property type="entry name" value="CRA_dom"/>
</dbReference>
<dbReference type="RefSeq" id="XP_034241347.1">
    <property type="nucleotide sequence ID" value="XM_034385456.1"/>
</dbReference>
<dbReference type="Proteomes" id="UP000515158">
    <property type="component" value="Unplaced"/>
</dbReference>
<dbReference type="RefSeq" id="XP_034241349.1">
    <property type="nucleotide sequence ID" value="XM_034385458.1"/>
</dbReference>
<sequence length="241" mass="27425">MLYALCHKKLCSMSYPDKTEGTSKEEWVTRLENAHIQRADMNKLIMNYLVTEGFKEAAEKFQQESGIGPCMDLDSMDDRIRIRDAIQNGRIQEATSLVNQLHPELLDNDRYLYFHLQQLHLIELIRSGQVEEALSFAQNHLSEAGEADPAVLNELERTLALLAFDEPTQSPFSDLLLPTHRQKVASELNAAILKTEHLESTSPRLSNLLKLILWAQDELDKRKVKYPAMTNIGNALIEGPK</sequence>
<feature type="domain" description="CTLH" evidence="1">
    <location>
        <begin position="75"/>
        <end position="132"/>
    </location>
</feature>
<dbReference type="Pfam" id="PF08513">
    <property type="entry name" value="LisH"/>
    <property type="match status" value="1"/>
</dbReference>
<dbReference type="SMART" id="SM00668">
    <property type="entry name" value="CTLH"/>
    <property type="match status" value="1"/>
</dbReference>
<dbReference type="Pfam" id="PF10607">
    <property type="entry name" value="CTLH"/>
    <property type="match status" value="1"/>
</dbReference>
<dbReference type="RefSeq" id="XP_034241348.1">
    <property type="nucleotide sequence ID" value="XM_034385457.1"/>
</dbReference>
<dbReference type="PANTHER" id="PTHR12864">
    <property type="entry name" value="RAN BINDING PROTEIN 9-RELATED"/>
    <property type="match status" value="1"/>
</dbReference>
<reference evidence="3 4" key="1">
    <citation type="submission" date="2025-04" db="UniProtKB">
        <authorList>
            <consortium name="RefSeq"/>
        </authorList>
    </citation>
    <scope>IDENTIFICATION</scope>
    <source>
        <tissue evidence="3 4">Total insect</tissue>
    </source>
</reference>
<protein>
    <submittedName>
        <fullName evidence="3 4">Glucose-induced degradation protein 8-A homolog</fullName>
    </submittedName>
</protein>
<evidence type="ECO:0000259" key="1">
    <source>
        <dbReference type="PROSITE" id="PS50897"/>
    </source>
</evidence>
<dbReference type="OrthoDB" id="2415936at2759"/>